<keyword evidence="8" id="KW-1185">Reference proteome</keyword>
<dbReference type="GO" id="GO:0005975">
    <property type="term" value="P:carbohydrate metabolic process"/>
    <property type="evidence" value="ECO:0007669"/>
    <property type="project" value="InterPro"/>
</dbReference>
<comment type="caution">
    <text evidence="7">The sequence shown here is derived from an EMBL/GenBank/DDBJ whole genome shotgun (WGS) entry which is preliminary data.</text>
</comment>
<evidence type="ECO:0000256" key="3">
    <source>
        <dbReference type="ARBA" id="ARBA00020071"/>
    </source>
</evidence>
<dbReference type="Proteomes" id="UP000600865">
    <property type="component" value="Unassembled WGS sequence"/>
</dbReference>
<dbReference type="SUPFAM" id="SSF88713">
    <property type="entry name" value="Glycoside hydrolase/deacetylase"/>
    <property type="match status" value="1"/>
</dbReference>
<dbReference type="PROSITE" id="PS51677">
    <property type="entry name" value="NODB"/>
    <property type="match status" value="1"/>
</dbReference>
<name>A0A918KGN6_9PROT</name>
<evidence type="ECO:0000256" key="4">
    <source>
        <dbReference type="ARBA" id="ARBA00022729"/>
    </source>
</evidence>
<dbReference type="PANTHER" id="PTHR34216:SF11">
    <property type="entry name" value="CHITOOLIGOSACCHARIDE DEACETYLASE"/>
    <property type="match status" value="1"/>
</dbReference>
<gene>
    <name evidence="7" type="primary">hfsH</name>
    <name evidence="7" type="ORF">GCM10011309_11030</name>
</gene>
<evidence type="ECO:0000256" key="5">
    <source>
        <dbReference type="ARBA" id="ARBA00032976"/>
    </source>
</evidence>
<dbReference type="Gene3D" id="3.20.20.370">
    <property type="entry name" value="Glycoside hydrolase/deacetylase"/>
    <property type="match status" value="1"/>
</dbReference>
<evidence type="ECO:0000259" key="6">
    <source>
        <dbReference type="PROSITE" id="PS51677"/>
    </source>
</evidence>
<evidence type="ECO:0000313" key="8">
    <source>
        <dbReference type="Proteomes" id="UP000600865"/>
    </source>
</evidence>
<proteinExistence type="inferred from homology"/>
<comment type="function">
    <text evidence="1">Is involved in generating a small heat-stable compound (Nod), an acylated oligomer of N-acetylglucosamine, that stimulates mitosis in various plant protoplasts.</text>
</comment>
<dbReference type="Pfam" id="PF01522">
    <property type="entry name" value="Polysacc_deac_1"/>
    <property type="match status" value="1"/>
</dbReference>
<reference evidence="7 8" key="1">
    <citation type="journal article" date="2014" name="Int. J. Syst. Evol. Microbiol.">
        <title>Complete genome sequence of Corynebacterium casei LMG S-19264T (=DSM 44701T), isolated from a smear-ripened cheese.</title>
        <authorList>
            <consortium name="US DOE Joint Genome Institute (JGI-PGF)"/>
            <person name="Walter F."/>
            <person name="Albersmeier A."/>
            <person name="Kalinowski J."/>
            <person name="Ruckert C."/>
        </authorList>
    </citation>
    <scope>NUCLEOTIDE SEQUENCE [LARGE SCALE GENOMIC DNA]</scope>
    <source>
        <strain evidence="7 8">KCTC 23968</strain>
    </source>
</reference>
<sequence>MLEAEDWRATIYVACGLCDTTNHLGLHMSLEDVVAVHSSGHEIADHTYSHLNTIDVSLKTFLADIKKNQKTLKNLGLPPSRHFAYPFGEVSPALKQALRTRFATLRGVISPNNPSQDANLLNAMRLYSDDTIEAAIAQISELTETPQWLHLFTHDVRDMPSQYGCTPENFARVVSAVKASGALVLTVDQAFQKLQQRETIS</sequence>
<evidence type="ECO:0000313" key="7">
    <source>
        <dbReference type="EMBL" id="GGX62850.1"/>
    </source>
</evidence>
<dbReference type="PANTHER" id="PTHR34216">
    <property type="match status" value="1"/>
</dbReference>
<accession>A0A918KGN6</accession>
<dbReference type="InterPro" id="IPR011330">
    <property type="entry name" value="Glyco_hydro/deAcase_b/a-brl"/>
</dbReference>
<evidence type="ECO:0000256" key="2">
    <source>
        <dbReference type="ARBA" id="ARBA00010973"/>
    </source>
</evidence>
<comment type="similarity">
    <text evidence="2">Belongs to the polysaccharide deacetylase family.</text>
</comment>
<evidence type="ECO:0000256" key="1">
    <source>
        <dbReference type="ARBA" id="ARBA00003236"/>
    </source>
</evidence>
<dbReference type="InterPro" id="IPR051398">
    <property type="entry name" value="Polysacch_Deacetylase"/>
</dbReference>
<dbReference type="EMBL" id="BMYV01000001">
    <property type="protein sequence ID" value="GGX62850.1"/>
    <property type="molecule type" value="Genomic_DNA"/>
</dbReference>
<organism evidence="7 8">
    <name type="scientific">Litorimonas cladophorae</name>
    <dbReference type="NCBI Taxonomy" id="1220491"/>
    <lineage>
        <taxon>Bacteria</taxon>
        <taxon>Pseudomonadati</taxon>
        <taxon>Pseudomonadota</taxon>
        <taxon>Alphaproteobacteria</taxon>
        <taxon>Maricaulales</taxon>
        <taxon>Robiginitomaculaceae</taxon>
    </lineage>
</organism>
<dbReference type="GO" id="GO:0016810">
    <property type="term" value="F:hydrolase activity, acting on carbon-nitrogen (but not peptide) bonds"/>
    <property type="evidence" value="ECO:0007669"/>
    <property type="project" value="InterPro"/>
</dbReference>
<dbReference type="AlphaFoldDB" id="A0A918KGN6"/>
<keyword evidence="4" id="KW-0732">Signal</keyword>
<protein>
    <recommendedName>
        <fullName evidence="3">Chitooligosaccharide deacetylase</fullName>
    </recommendedName>
    <alternativeName>
        <fullName evidence="5">Nodulation protein B</fullName>
    </alternativeName>
</protein>
<feature type="domain" description="NodB homology" evidence="6">
    <location>
        <begin position="1"/>
        <end position="201"/>
    </location>
</feature>
<dbReference type="InterPro" id="IPR002509">
    <property type="entry name" value="NODB_dom"/>
</dbReference>